<proteinExistence type="inferred from homology"/>
<dbReference type="InterPro" id="IPR036052">
    <property type="entry name" value="TrpB-like_PALP_sf"/>
</dbReference>
<dbReference type="PROSITE" id="PS00165">
    <property type="entry name" value="DEHYDRATASE_SER_THR"/>
    <property type="match status" value="1"/>
</dbReference>
<dbReference type="GO" id="GO:0009097">
    <property type="term" value="P:isoleucine biosynthetic process"/>
    <property type="evidence" value="ECO:0007669"/>
    <property type="project" value="TreeGrafter"/>
</dbReference>
<dbReference type="SUPFAM" id="SSF53686">
    <property type="entry name" value="Tryptophan synthase beta subunit-like PLP-dependent enzymes"/>
    <property type="match status" value="1"/>
</dbReference>
<organism evidence="6 7">
    <name type="scientific">Stutzerimonas stutzeri</name>
    <name type="common">Pseudomonas stutzeri</name>
    <dbReference type="NCBI Taxonomy" id="316"/>
    <lineage>
        <taxon>Bacteria</taxon>
        <taxon>Pseudomonadati</taxon>
        <taxon>Pseudomonadota</taxon>
        <taxon>Gammaproteobacteria</taxon>
        <taxon>Pseudomonadales</taxon>
        <taxon>Pseudomonadaceae</taxon>
        <taxon>Stutzerimonas</taxon>
    </lineage>
</organism>
<dbReference type="Pfam" id="PF00291">
    <property type="entry name" value="PALP"/>
    <property type="match status" value="1"/>
</dbReference>
<evidence type="ECO:0000256" key="3">
    <source>
        <dbReference type="ARBA" id="ARBA00022898"/>
    </source>
</evidence>
<dbReference type="Proteomes" id="UP000032487">
    <property type="component" value="Unassembled WGS sequence"/>
</dbReference>
<dbReference type="RefSeq" id="WP_045159970.1">
    <property type="nucleotide sequence ID" value="NZ_JYHV01000001.1"/>
</dbReference>
<evidence type="ECO:0000256" key="2">
    <source>
        <dbReference type="ARBA" id="ARBA00010869"/>
    </source>
</evidence>
<dbReference type="PANTHER" id="PTHR48078">
    <property type="entry name" value="THREONINE DEHYDRATASE, MITOCHONDRIAL-RELATED"/>
    <property type="match status" value="1"/>
</dbReference>
<comment type="caution">
    <text evidence="6">The sequence shown here is derived from an EMBL/GenBank/DDBJ whole genome shotgun (WGS) entry which is preliminary data.</text>
</comment>
<dbReference type="NCBIfam" id="NF005680">
    <property type="entry name" value="PRK07476.1"/>
    <property type="match status" value="1"/>
</dbReference>
<gene>
    <name evidence="6" type="primary">eutB</name>
    <name evidence="6" type="ORF">UF78_00075</name>
</gene>
<evidence type="ECO:0000259" key="5">
    <source>
        <dbReference type="Pfam" id="PF00291"/>
    </source>
</evidence>
<keyword evidence="4 6" id="KW-0456">Lyase</keyword>
<keyword evidence="3" id="KW-0663">Pyridoxal phosphate</keyword>
<dbReference type="CDD" id="cd01562">
    <property type="entry name" value="Thr-dehyd"/>
    <property type="match status" value="1"/>
</dbReference>
<dbReference type="AlphaFoldDB" id="A0A0D9B0V1"/>
<dbReference type="InterPro" id="IPR014333">
    <property type="entry name" value="Ectoine_EutB"/>
</dbReference>
<dbReference type="NCBIfam" id="TIGR02991">
    <property type="entry name" value="ectoine_eutB"/>
    <property type="match status" value="1"/>
</dbReference>
<evidence type="ECO:0000313" key="6">
    <source>
        <dbReference type="EMBL" id="KJH85206.1"/>
    </source>
</evidence>
<comment type="similarity">
    <text evidence="2">Belongs to the serine/threonine dehydratase family.</text>
</comment>
<evidence type="ECO:0000256" key="4">
    <source>
        <dbReference type="ARBA" id="ARBA00023239"/>
    </source>
</evidence>
<dbReference type="EC" id="4.3.1.19" evidence="6"/>
<accession>A0A0D9B0V1</accession>
<dbReference type="PATRIC" id="fig|316.101.peg.4074"/>
<dbReference type="GO" id="GO:0003941">
    <property type="term" value="F:L-serine ammonia-lyase activity"/>
    <property type="evidence" value="ECO:0007669"/>
    <property type="project" value="TreeGrafter"/>
</dbReference>
<sequence length="323" mass="34414">MQPILLDHLFDARELICGLVRETPLERSASLSRLAGVPVWLKLESQQATGSFKLRGASHAVAQLSETQKRLGVVTASTGNHGRALAFAAAQQEVRAIVCLSQLVPQNKVQAIRELGAEVVIVGHSQDDAQVEAERIAREQGAAFIPPFDHPHVIAGQGTLGLEILEQCPEVAEVLVPLSGGGLFAGVALGIKRQRPEIRVHGISMRRGAAMHASLEAGHPVEVEERPSLADSLGGGIGLNNRYTFGLVRELADQIHLLDEPAIAAGIRHAYHEERLVIEGAAAVGIAALLEHSIKPRGSVVIVISGRNVDTGQHLRVLNGSNE</sequence>
<dbReference type="Gene3D" id="3.40.50.1100">
    <property type="match status" value="2"/>
</dbReference>
<dbReference type="InterPro" id="IPR050147">
    <property type="entry name" value="Ser/Thr_Dehydratase"/>
</dbReference>
<evidence type="ECO:0000313" key="7">
    <source>
        <dbReference type="Proteomes" id="UP000032487"/>
    </source>
</evidence>
<reference evidence="6 7" key="1">
    <citation type="submission" date="2015-02" db="EMBL/GenBank/DDBJ databases">
        <title>Draft genome sequence of Pseudomonas stutzeri NT0128 isolated from wheat (Triticum turgidum) rhizosphere.</title>
        <authorList>
            <person name="Tovi N."/>
            <person name="Frenk S."/>
            <person name="Hadar Y."/>
            <person name="Minz D."/>
        </authorList>
    </citation>
    <scope>NUCLEOTIDE SEQUENCE [LARGE SCALE GENOMIC DNA]</scope>
    <source>
        <strain evidence="6 7">NT0128</strain>
    </source>
</reference>
<dbReference type="PANTHER" id="PTHR48078:SF6">
    <property type="entry name" value="L-THREONINE DEHYDRATASE CATABOLIC TDCB"/>
    <property type="match status" value="1"/>
</dbReference>
<dbReference type="GO" id="GO:0004794">
    <property type="term" value="F:threonine deaminase activity"/>
    <property type="evidence" value="ECO:0007669"/>
    <property type="project" value="UniProtKB-EC"/>
</dbReference>
<evidence type="ECO:0000256" key="1">
    <source>
        <dbReference type="ARBA" id="ARBA00001933"/>
    </source>
</evidence>
<dbReference type="FunFam" id="3.40.50.1100:FF:000005">
    <property type="entry name" value="Threonine dehydratase catabolic"/>
    <property type="match status" value="1"/>
</dbReference>
<protein>
    <submittedName>
        <fullName evidence="6">Threonine dehydratase</fullName>
        <ecNumber evidence="6">4.3.1.19</ecNumber>
    </submittedName>
</protein>
<dbReference type="OrthoDB" id="9811476at2"/>
<dbReference type="InterPro" id="IPR001926">
    <property type="entry name" value="TrpB-like_PALP"/>
</dbReference>
<dbReference type="InterPro" id="IPR000634">
    <property type="entry name" value="Ser/Thr_deHydtase_PyrdxlP-BS"/>
</dbReference>
<comment type="cofactor">
    <cofactor evidence="1">
        <name>pyridoxal 5'-phosphate</name>
        <dbReference type="ChEBI" id="CHEBI:597326"/>
    </cofactor>
</comment>
<dbReference type="GO" id="GO:0006567">
    <property type="term" value="P:L-threonine catabolic process"/>
    <property type="evidence" value="ECO:0007669"/>
    <property type="project" value="TreeGrafter"/>
</dbReference>
<dbReference type="EMBL" id="JYHV01000001">
    <property type="protein sequence ID" value="KJH85206.1"/>
    <property type="molecule type" value="Genomic_DNA"/>
</dbReference>
<dbReference type="GO" id="GO:0006565">
    <property type="term" value="P:L-serine catabolic process"/>
    <property type="evidence" value="ECO:0007669"/>
    <property type="project" value="TreeGrafter"/>
</dbReference>
<name>A0A0D9B0V1_STUST</name>
<dbReference type="GO" id="GO:0030170">
    <property type="term" value="F:pyridoxal phosphate binding"/>
    <property type="evidence" value="ECO:0007669"/>
    <property type="project" value="InterPro"/>
</dbReference>
<feature type="domain" description="Tryptophan synthase beta chain-like PALP" evidence="5">
    <location>
        <begin position="19"/>
        <end position="306"/>
    </location>
</feature>